<proteinExistence type="predicted"/>
<dbReference type="AlphaFoldDB" id="A0A3N1XF66"/>
<gene>
    <name evidence="2" type="ORF">EDD66_11325</name>
</gene>
<sequence>MNLQGITNAVSSYQNNTYTSKKSSTGTAKKENEKEDVAAVYEPRENTAAPPAEKTYTQDTKTIERLKADAEKRTQQLRTLVEKLLLKQGQKFTETTDMYQLLREGKLEVDPETAAQAKADIAEDGYYGVKQTSERLFSFAIALTGGDPGKANEMKDAFIKGYEDAKKAWGGELPEICKQTYEATIKKFDEWINGGKNIEGE</sequence>
<dbReference type="Proteomes" id="UP000273083">
    <property type="component" value="Unassembled WGS sequence"/>
</dbReference>
<feature type="compositionally biased region" description="Polar residues" evidence="1">
    <location>
        <begin position="1"/>
        <end position="16"/>
    </location>
</feature>
<dbReference type="EMBL" id="RJVG01000013">
    <property type="protein sequence ID" value="ROR23632.1"/>
    <property type="molecule type" value="Genomic_DNA"/>
</dbReference>
<feature type="region of interest" description="Disordered" evidence="1">
    <location>
        <begin position="1"/>
        <end position="36"/>
    </location>
</feature>
<feature type="compositionally biased region" description="Low complexity" evidence="1">
    <location>
        <begin position="17"/>
        <end position="27"/>
    </location>
</feature>
<reference evidence="2 3" key="1">
    <citation type="submission" date="2018-11" db="EMBL/GenBank/DDBJ databases">
        <title>Genomic Encyclopedia of Type Strains, Phase IV (KMG-IV): sequencing the most valuable type-strain genomes for metagenomic binning, comparative biology and taxonomic classification.</title>
        <authorList>
            <person name="Goeker M."/>
        </authorList>
    </citation>
    <scope>NUCLEOTIDE SEQUENCE [LARGE SCALE GENOMIC DNA]</scope>
    <source>
        <strain evidence="2 3">DSM 26537</strain>
    </source>
</reference>
<organism evidence="2 3">
    <name type="scientific">Mobilisporobacter senegalensis</name>
    <dbReference type="NCBI Taxonomy" id="1329262"/>
    <lineage>
        <taxon>Bacteria</taxon>
        <taxon>Bacillati</taxon>
        <taxon>Bacillota</taxon>
        <taxon>Clostridia</taxon>
        <taxon>Lachnospirales</taxon>
        <taxon>Lachnospiraceae</taxon>
        <taxon>Mobilisporobacter</taxon>
    </lineage>
</organism>
<protein>
    <submittedName>
        <fullName evidence="2">Uncharacterized protein</fullName>
    </submittedName>
</protein>
<dbReference type="OrthoDB" id="49105at2"/>
<name>A0A3N1XF66_9FIRM</name>
<evidence type="ECO:0000313" key="2">
    <source>
        <dbReference type="EMBL" id="ROR23632.1"/>
    </source>
</evidence>
<keyword evidence="3" id="KW-1185">Reference proteome</keyword>
<accession>A0A3N1XF66</accession>
<evidence type="ECO:0000313" key="3">
    <source>
        <dbReference type="Proteomes" id="UP000273083"/>
    </source>
</evidence>
<evidence type="ECO:0000256" key="1">
    <source>
        <dbReference type="SAM" id="MobiDB-lite"/>
    </source>
</evidence>
<comment type="caution">
    <text evidence="2">The sequence shown here is derived from an EMBL/GenBank/DDBJ whole genome shotgun (WGS) entry which is preliminary data.</text>
</comment>
<dbReference type="RefSeq" id="WP_123610632.1">
    <property type="nucleotide sequence ID" value="NZ_RJVG01000013.1"/>
</dbReference>